<dbReference type="AlphaFoldDB" id="A0A2P7SH79"/>
<dbReference type="RefSeq" id="WP_106771942.1">
    <property type="nucleotide sequence ID" value="NZ_PXYK01000007.1"/>
</dbReference>
<evidence type="ECO:0008006" key="3">
    <source>
        <dbReference type="Google" id="ProtNLM"/>
    </source>
</evidence>
<proteinExistence type="predicted"/>
<dbReference type="PROSITE" id="PS51257">
    <property type="entry name" value="PROKAR_LIPOPROTEIN"/>
    <property type="match status" value="1"/>
</dbReference>
<reference evidence="1 2" key="1">
    <citation type="submission" date="2018-03" db="EMBL/GenBank/DDBJ databases">
        <title>The draft genome of Mesorhizobium sp. 6GN-30.</title>
        <authorList>
            <person name="Liu L."/>
            <person name="Li L."/>
            <person name="Wang T."/>
            <person name="Zhang X."/>
            <person name="Liang L."/>
        </authorList>
    </citation>
    <scope>NUCLEOTIDE SEQUENCE [LARGE SCALE GENOMIC DNA]</scope>
    <source>
        <strain evidence="1 2">6GN30</strain>
    </source>
</reference>
<dbReference type="Proteomes" id="UP000241229">
    <property type="component" value="Unassembled WGS sequence"/>
</dbReference>
<sequence>MTLPARQAGGGWARPGGWALVALALAALGACSTSGPTPDQMSRTTVETAPADLQLLCANEVAKTTGVESSKVLPVGSRKLDARNYHVDLNAGGKPTTCVVDADGKIVSVQAA</sequence>
<accession>A0A2P7SH79</accession>
<evidence type="ECO:0000313" key="1">
    <source>
        <dbReference type="EMBL" id="PSJ61834.1"/>
    </source>
</evidence>
<name>A0A2P7SH79_9HYPH</name>
<dbReference type="EMBL" id="PXYK01000007">
    <property type="protein sequence ID" value="PSJ61834.1"/>
    <property type="molecule type" value="Genomic_DNA"/>
</dbReference>
<gene>
    <name evidence="1" type="ORF">C7I84_09555</name>
</gene>
<keyword evidence="2" id="KW-1185">Reference proteome</keyword>
<organism evidence="1 2">
    <name type="scientific">Kumtagia ephedrae</name>
    <dbReference type="NCBI Taxonomy" id="2116701"/>
    <lineage>
        <taxon>Bacteria</taxon>
        <taxon>Pseudomonadati</taxon>
        <taxon>Pseudomonadota</taxon>
        <taxon>Alphaproteobacteria</taxon>
        <taxon>Hyphomicrobiales</taxon>
        <taxon>Phyllobacteriaceae</taxon>
        <taxon>Kumtagia</taxon>
    </lineage>
</organism>
<evidence type="ECO:0000313" key="2">
    <source>
        <dbReference type="Proteomes" id="UP000241229"/>
    </source>
</evidence>
<comment type="caution">
    <text evidence="1">The sequence shown here is derived from an EMBL/GenBank/DDBJ whole genome shotgun (WGS) entry which is preliminary data.</text>
</comment>
<dbReference type="OrthoDB" id="7889172at2"/>
<protein>
    <recommendedName>
        <fullName evidence="3">Lipoprotein</fullName>
    </recommendedName>
</protein>